<keyword evidence="2" id="KW-1003">Cell membrane</keyword>
<evidence type="ECO:0000256" key="3">
    <source>
        <dbReference type="ARBA" id="ARBA00022692"/>
    </source>
</evidence>
<dbReference type="InterPro" id="IPR050189">
    <property type="entry name" value="MFS_Efflux_Transporters"/>
</dbReference>
<comment type="caution">
    <text evidence="9">The sequence shown here is derived from an EMBL/GenBank/DDBJ whole genome shotgun (WGS) entry which is preliminary data.</text>
</comment>
<evidence type="ECO:0000313" key="9">
    <source>
        <dbReference type="EMBL" id="TDL42394.1"/>
    </source>
</evidence>
<feature type="region of interest" description="Disordered" evidence="6">
    <location>
        <begin position="1"/>
        <end position="20"/>
    </location>
</feature>
<dbReference type="GO" id="GO:0022857">
    <property type="term" value="F:transmembrane transporter activity"/>
    <property type="evidence" value="ECO:0007669"/>
    <property type="project" value="InterPro"/>
</dbReference>
<feature type="transmembrane region" description="Helical" evidence="7">
    <location>
        <begin position="123"/>
        <end position="140"/>
    </location>
</feature>
<feature type="transmembrane region" description="Helical" evidence="7">
    <location>
        <begin position="327"/>
        <end position="347"/>
    </location>
</feature>
<gene>
    <name evidence="9" type="ORF">E2R59_10615</name>
</gene>
<dbReference type="Proteomes" id="UP000295163">
    <property type="component" value="Unassembled WGS sequence"/>
</dbReference>
<dbReference type="PANTHER" id="PTHR43124:SF3">
    <property type="entry name" value="CHLORAMPHENICOL EFFLUX PUMP RV0191"/>
    <property type="match status" value="1"/>
</dbReference>
<dbReference type="CDD" id="cd06174">
    <property type="entry name" value="MFS"/>
    <property type="match status" value="1"/>
</dbReference>
<keyword evidence="5 7" id="KW-0472">Membrane</keyword>
<evidence type="ECO:0000259" key="8">
    <source>
        <dbReference type="PROSITE" id="PS50850"/>
    </source>
</evidence>
<evidence type="ECO:0000313" key="10">
    <source>
        <dbReference type="Proteomes" id="UP000295163"/>
    </source>
</evidence>
<sequence length="417" mass="41439">MSAPAPRANSAPPATVPAGPSGTAGTGPALLVVVAGVVGALHVWKLAPALPVLSAELGLSLVQGGFLLSTVQVAGMLLGVVVGLSGDRIGLRRGLVLGLGLLTGGSVTGLLSTGYGPLLGSRVLEGVGFMLVSICAPALIRRTVAPARVSLLVGLWGCHIPVAAALSLLLGGLLSEALGWRTWWAAAAAGSALLGVLVLAVLPPDPAHTVVHGVRQRLGLTLRAPGPWLVAAVFGLYTAQWNGVVQFLPSMYAEAGIAAGAAAGLSALAAGVNVVGNLGAGRALQRGVRPVVLWCTGFAVLGLAAVVAFGVAPLLDEGVRFGARYGAVLVFSAVGGVVPTTAIASLMRVAPTPTTVATTLGLGQQFNALGQFAGPPAVASVAQATGSWDLTWAVTAVLALAGIAVALVVSRRIPREP</sequence>
<dbReference type="SUPFAM" id="SSF103473">
    <property type="entry name" value="MFS general substrate transporter"/>
    <property type="match status" value="1"/>
</dbReference>
<evidence type="ECO:0000256" key="6">
    <source>
        <dbReference type="SAM" id="MobiDB-lite"/>
    </source>
</evidence>
<feature type="transmembrane region" description="Helical" evidence="7">
    <location>
        <begin position="291"/>
        <end position="315"/>
    </location>
</feature>
<feature type="transmembrane region" description="Helical" evidence="7">
    <location>
        <begin position="251"/>
        <end position="271"/>
    </location>
</feature>
<name>A0A4R5YCH7_KOCRO</name>
<dbReference type="EMBL" id="SMZT01000004">
    <property type="protein sequence ID" value="TDL42394.1"/>
    <property type="molecule type" value="Genomic_DNA"/>
</dbReference>
<evidence type="ECO:0000256" key="1">
    <source>
        <dbReference type="ARBA" id="ARBA00004651"/>
    </source>
</evidence>
<feature type="transmembrane region" description="Helical" evidence="7">
    <location>
        <begin position="390"/>
        <end position="409"/>
    </location>
</feature>
<dbReference type="Gene3D" id="1.20.1250.20">
    <property type="entry name" value="MFS general substrate transporter like domains"/>
    <property type="match status" value="1"/>
</dbReference>
<accession>A0A4R5YCH7</accession>
<feature type="transmembrane region" description="Helical" evidence="7">
    <location>
        <begin position="94"/>
        <end position="111"/>
    </location>
</feature>
<comment type="subcellular location">
    <subcellularLocation>
        <location evidence="1">Cell membrane</location>
        <topology evidence="1">Multi-pass membrane protein</topology>
    </subcellularLocation>
</comment>
<dbReference type="AlphaFoldDB" id="A0A4R5YCH7"/>
<dbReference type="InterPro" id="IPR011701">
    <property type="entry name" value="MFS"/>
</dbReference>
<proteinExistence type="predicted"/>
<dbReference type="InterPro" id="IPR036259">
    <property type="entry name" value="MFS_trans_sf"/>
</dbReference>
<protein>
    <submittedName>
        <fullName evidence="9">MFS transporter</fullName>
    </submittedName>
</protein>
<dbReference type="PROSITE" id="PS50850">
    <property type="entry name" value="MFS"/>
    <property type="match status" value="1"/>
</dbReference>
<feature type="transmembrane region" description="Helical" evidence="7">
    <location>
        <begin position="222"/>
        <end position="239"/>
    </location>
</feature>
<dbReference type="Pfam" id="PF07690">
    <property type="entry name" value="MFS_1"/>
    <property type="match status" value="1"/>
</dbReference>
<organism evidence="9 10">
    <name type="scientific">Kocuria rosea</name>
    <name type="common">Deinococcus erythromyxa</name>
    <name type="synonym">Micrococcus rubens</name>
    <dbReference type="NCBI Taxonomy" id="1275"/>
    <lineage>
        <taxon>Bacteria</taxon>
        <taxon>Bacillati</taxon>
        <taxon>Actinomycetota</taxon>
        <taxon>Actinomycetes</taxon>
        <taxon>Micrococcales</taxon>
        <taxon>Micrococcaceae</taxon>
        <taxon>Kocuria</taxon>
    </lineage>
</organism>
<feature type="transmembrane region" description="Helical" evidence="7">
    <location>
        <begin position="152"/>
        <end position="171"/>
    </location>
</feature>
<evidence type="ECO:0000256" key="5">
    <source>
        <dbReference type="ARBA" id="ARBA00023136"/>
    </source>
</evidence>
<dbReference type="InterPro" id="IPR020846">
    <property type="entry name" value="MFS_dom"/>
</dbReference>
<feature type="transmembrane region" description="Helical" evidence="7">
    <location>
        <begin position="29"/>
        <end position="47"/>
    </location>
</feature>
<dbReference type="GeneID" id="64347870"/>
<dbReference type="GO" id="GO:0005886">
    <property type="term" value="C:plasma membrane"/>
    <property type="evidence" value="ECO:0007669"/>
    <property type="project" value="UniProtKB-SubCell"/>
</dbReference>
<keyword evidence="4 7" id="KW-1133">Transmembrane helix</keyword>
<feature type="transmembrane region" description="Helical" evidence="7">
    <location>
        <begin position="183"/>
        <end position="202"/>
    </location>
</feature>
<dbReference type="RefSeq" id="WP_133410504.1">
    <property type="nucleotide sequence ID" value="NZ_SMZT01000004.1"/>
</dbReference>
<keyword evidence="3 7" id="KW-0812">Transmembrane</keyword>
<evidence type="ECO:0000256" key="7">
    <source>
        <dbReference type="SAM" id="Phobius"/>
    </source>
</evidence>
<evidence type="ECO:0000256" key="2">
    <source>
        <dbReference type="ARBA" id="ARBA00022475"/>
    </source>
</evidence>
<feature type="transmembrane region" description="Helical" evidence="7">
    <location>
        <begin position="59"/>
        <end position="82"/>
    </location>
</feature>
<feature type="domain" description="Major facilitator superfamily (MFS) profile" evidence="8">
    <location>
        <begin position="28"/>
        <end position="414"/>
    </location>
</feature>
<dbReference type="PANTHER" id="PTHR43124">
    <property type="entry name" value="PURINE EFFLUX PUMP PBUE"/>
    <property type="match status" value="1"/>
</dbReference>
<reference evidence="9 10" key="1">
    <citation type="submission" date="2019-03" db="EMBL/GenBank/DDBJ databases">
        <title>Genome Sequencing and Assembly of Various Microbes Isolated from Partially Reclaimed Soil and Acid Mine Drainage (AMD) Site.</title>
        <authorList>
            <person name="Steinbock B."/>
            <person name="Bechtold R."/>
            <person name="Sevigny J.L."/>
            <person name="Thomas D."/>
            <person name="Cuthill L.R."/>
            <person name="Aveiro Johannsen E.J."/>
            <person name="Thomas K."/>
            <person name="Ghosh A."/>
        </authorList>
    </citation>
    <scope>NUCLEOTIDE SEQUENCE [LARGE SCALE GENOMIC DNA]</scope>
    <source>
        <strain evidence="9 10">S-A3</strain>
    </source>
</reference>
<evidence type="ECO:0000256" key="4">
    <source>
        <dbReference type="ARBA" id="ARBA00022989"/>
    </source>
</evidence>